<dbReference type="AlphaFoldDB" id="A0AAV0WAB2"/>
<gene>
    <name evidence="1" type="ORF">MEUPH1_LOCUS8966</name>
</gene>
<name>A0AAV0WAB2_9HEMI</name>
<dbReference type="Proteomes" id="UP001160148">
    <property type="component" value="Unassembled WGS sequence"/>
</dbReference>
<organism evidence="1 2">
    <name type="scientific">Macrosiphum euphorbiae</name>
    <name type="common">potato aphid</name>
    <dbReference type="NCBI Taxonomy" id="13131"/>
    <lineage>
        <taxon>Eukaryota</taxon>
        <taxon>Metazoa</taxon>
        <taxon>Ecdysozoa</taxon>
        <taxon>Arthropoda</taxon>
        <taxon>Hexapoda</taxon>
        <taxon>Insecta</taxon>
        <taxon>Pterygota</taxon>
        <taxon>Neoptera</taxon>
        <taxon>Paraneoptera</taxon>
        <taxon>Hemiptera</taxon>
        <taxon>Sternorrhyncha</taxon>
        <taxon>Aphidomorpha</taxon>
        <taxon>Aphidoidea</taxon>
        <taxon>Aphididae</taxon>
        <taxon>Macrosiphini</taxon>
        <taxon>Macrosiphum</taxon>
    </lineage>
</organism>
<evidence type="ECO:0000313" key="1">
    <source>
        <dbReference type="EMBL" id="CAI6352764.1"/>
    </source>
</evidence>
<dbReference type="PANTHER" id="PTHR45913">
    <property type="entry name" value="EPM2A-INTERACTING PROTEIN 1"/>
    <property type="match status" value="1"/>
</dbReference>
<accession>A0AAV0WAB2</accession>
<proteinExistence type="predicted"/>
<evidence type="ECO:0008006" key="3">
    <source>
        <dbReference type="Google" id="ProtNLM"/>
    </source>
</evidence>
<comment type="caution">
    <text evidence="1">The sequence shown here is derived from an EMBL/GenBank/DDBJ whole genome shotgun (WGS) entry which is preliminary data.</text>
</comment>
<keyword evidence="2" id="KW-1185">Reference proteome</keyword>
<reference evidence="1 2" key="1">
    <citation type="submission" date="2023-01" db="EMBL/GenBank/DDBJ databases">
        <authorList>
            <person name="Whitehead M."/>
        </authorList>
    </citation>
    <scope>NUCLEOTIDE SEQUENCE [LARGE SCALE GENOMIC DNA]</scope>
</reference>
<dbReference type="PANTHER" id="PTHR45913:SF19">
    <property type="entry name" value="LOW QUALITY PROTEIN: ZINC FINGER BED DOMAIN-CONTAINING PROTEIN 5-LIKE"/>
    <property type="match status" value="1"/>
</dbReference>
<sequence length="97" mass="11361">MEAQHVCLLLHCEVRWLSRGKVLNRILELKNELLMFFQNEGNTVFISFLTDDIWCVKMAYLADIFNYLNSVNAGMQGKNENILTSTDKLLTFFKKIR</sequence>
<evidence type="ECO:0000313" key="2">
    <source>
        <dbReference type="Proteomes" id="UP001160148"/>
    </source>
</evidence>
<dbReference type="EMBL" id="CARXXK010000002">
    <property type="protein sequence ID" value="CAI6352764.1"/>
    <property type="molecule type" value="Genomic_DNA"/>
</dbReference>
<protein>
    <recommendedName>
        <fullName evidence="3">Zinc finger BED domain-containing protein 5</fullName>
    </recommendedName>
</protein>